<keyword evidence="2" id="KW-1185">Reference proteome</keyword>
<accession>A0A7I9V8M0</accession>
<evidence type="ECO:0000313" key="1">
    <source>
        <dbReference type="EMBL" id="GEE01584.1"/>
    </source>
</evidence>
<dbReference type="OrthoDB" id="4376854at2"/>
<organism evidence="1 2">
    <name type="scientific">Gordonia spumicola</name>
    <dbReference type="NCBI Taxonomy" id="589161"/>
    <lineage>
        <taxon>Bacteria</taxon>
        <taxon>Bacillati</taxon>
        <taxon>Actinomycetota</taxon>
        <taxon>Actinomycetes</taxon>
        <taxon>Mycobacteriales</taxon>
        <taxon>Gordoniaceae</taxon>
        <taxon>Gordonia</taxon>
    </lineage>
</organism>
<dbReference type="RefSeq" id="WP_161895355.1">
    <property type="nucleotide sequence ID" value="NZ_BJOV01000003.1"/>
</dbReference>
<proteinExistence type="predicted"/>
<sequence>MTGDDVCERATDRRNAPLRVTIGGHGRTGRTTLAAAVRARFRLCASVIDDHSPPDDADLTIRVIGAAPRRCDVDALARAGVSVVVAGKADLRDDPAALAADAARELGVSVYPVSGLLAAVNVGPTDLVRLREHPDDPDLLRRFGVAGVAHAARFDADTPERLAAELRRISGIDALAAAVRAASADVAAARDRRLRAELALAAARGHDRDRVEAVLAGATS</sequence>
<evidence type="ECO:0000313" key="2">
    <source>
        <dbReference type="Proteomes" id="UP000444960"/>
    </source>
</evidence>
<gene>
    <name evidence="1" type="ORF">nbrc107696_20300</name>
</gene>
<dbReference type="Proteomes" id="UP000444960">
    <property type="component" value="Unassembled WGS sequence"/>
</dbReference>
<dbReference type="EMBL" id="BJOV01000003">
    <property type="protein sequence ID" value="GEE01584.1"/>
    <property type="molecule type" value="Genomic_DNA"/>
</dbReference>
<comment type="caution">
    <text evidence="1">The sequence shown here is derived from an EMBL/GenBank/DDBJ whole genome shotgun (WGS) entry which is preliminary data.</text>
</comment>
<name>A0A7I9V8M0_9ACTN</name>
<reference evidence="2" key="1">
    <citation type="submission" date="2019-06" db="EMBL/GenBank/DDBJ databases">
        <title>Gordonia isolated from sludge of a wastewater treatment plant.</title>
        <authorList>
            <person name="Tamura T."/>
            <person name="Aoyama K."/>
            <person name="Kang Y."/>
            <person name="Saito S."/>
            <person name="Akiyama N."/>
            <person name="Yazawa K."/>
            <person name="Gonoi T."/>
            <person name="Mikami Y."/>
        </authorList>
    </citation>
    <scope>NUCLEOTIDE SEQUENCE [LARGE SCALE GENOMIC DNA]</scope>
    <source>
        <strain evidence="2">NBRC 107696</strain>
    </source>
</reference>
<protein>
    <submittedName>
        <fullName evidence="1">Uncharacterized protein</fullName>
    </submittedName>
</protein>
<dbReference type="AlphaFoldDB" id="A0A7I9V8M0"/>